<evidence type="ECO:0000256" key="2">
    <source>
        <dbReference type="SAM" id="Phobius"/>
    </source>
</evidence>
<evidence type="ECO:0000313" key="4">
    <source>
        <dbReference type="Proteomes" id="UP000030520"/>
    </source>
</evidence>
<name>A0ABR4Y8M8_9VIBR</name>
<keyword evidence="2" id="KW-0812">Transmembrane</keyword>
<dbReference type="RefSeq" id="WP_038215973.1">
    <property type="nucleotide sequence ID" value="NZ_JRWM01000023.1"/>
</dbReference>
<keyword evidence="2" id="KW-0472">Membrane</keyword>
<evidence type="ECO:0000313" key="3">
    <source>
        <dbReference type="EMBL" id="KHA59834.1"/>
    </source>
</evidence>
<feature type="transmembrane region" description="Helical" evidence="2">
    <location>
        <begin position="123"/>
        <end position="141"/>
    </location>
</feature>
<reference evidence="3 4" key="1">
    <citation type="submission" date="2014-10" db="EMBL/GenBank/DDBJ databases">
        <title>Genome sequencing of Vibrio variabilis T01.</title>
        <authorList>
            <person name="Chan K.-G."/>
            <person name="Mohamad N.I."/>
        </authorList>
    </citation>
    <scope>NUCLEOTIDE SEQUENCE [LARGE SCALE GENOMIC DNA]</scope>
    <source>
        <strain evidence="3 4">T01</strain>
    </source>
</reference>
<feature type="region of interest" description="Disordered" evidence="1">
    <location>
        <begin position="1"/>
        <end position="21"/>
    </location>
</feature>
<sequence length="144" mass="14897">MGGKSSSKNITSTSNVSGQNAISGNNLGTALSGVSDSTITVTATDHGAIEKSLLFAESAMNGSLSFAGDALDDMSAANSENLQMLAGLAGNQAEQNKQSLDSIMELAKFKQDNGQSETRKEQIIMLVVIALILGAVAMMALKKR</sequence>
<gene>
    <name evidence="3" type="ORF">NL53_14495</name>
</gene>
<feature type="compositionally biased region" description="Low complexity" evidence="1">
    <location>
        <begin position="1"/>
        <end position="17"/>
    </location>
</feature>
<comment type="caution">
    <text evidence="3">The sequence shown here is derived from an EMBL/GenBank/DDBJ whole genome shotgun (WGS) entry which is preliminary data.</text>
</comment>
<protein>
    <submittedName>
        <fullName evidence="3">Chemotaxis protein</fullName>
    </submittedName>
</protein>
<keyword evidence="2" id="KW-1133">Transmembrane helix</keyword>
<dbReference type="Proteomes" id="UP000030520">
    <property type="component" value="Unassembled WGS sequence"/>
</dbReference>
<organism evidence="3 4">
    <name type="scientific">Vibrio variabilis</name>
    <dbReference type="NCBI Taxonomy" id="990271"/>
    <lineage>
        <taxon>Bacteria</taxon>
        <taxon>Pseudomonadati</taxon>
        <taxon>Pseudomonadota</taxon>
        <taxon>Gammaproteobacteria</taxon>
        <taxon>Vibrionales</taxon>
        <taxon>Vibrionaceae</taxon>
        <taxon>Vibrio</taxon>
    </lineage>
</organism>
<keyword evidence="4" id="KW-1185">Reference proteome</keyword>
<evidence type="ECO:0000256" key="1">
    <source>
        <dbReference type="SAM" id="MobiDB-lite"/>
    </source>
</evidence>
<proteinExistence type="predicted"/>
<dbReference type="EMBL" id="JRWM01000023">
    <property type="protein sequence ID" value="KHA59834.1"/>
    <property type="molecule type" value="Genomic_DNA"/>
</dbReference>
<accession>A0ABR4Y8M8</accession>